<evidence type="ECO:0000256" key="8">
    <source>
        <dbReference type="ARBA" id="ARBA00035100"/>
    </source>
</evidence>
<dbReference type="SUPFAM" id="SSF47384">
    <property type="entry name" value="Homodimeric domain of signal transducing histidine kinase"/>
    <property type="match status" value="1"/>
</dbReference>
<reference evidence="13 14" key="1">
    <citation type="submission" date="2019-03" db="EMBL/GenBank/DDBJ databases">
        <title>Genomic Encyclopedia of Type Strains, Phase IV (KMG-IV): sequencing the most valuable type-strain genomes for metagenomic binning, comparative biology and taxonomic classification.</title>
        <authorList>
            <person name="Goeker M."/>
        </authorList>
    </citation>
    <scope>NUCLEOTIDE SEQUENCE [LARGE SCALE GENOMIC DNA]</scope>
    <source>
        <strain evidence="13 14">DSM 9035</strain>
    </source>
</reference>
<dbReference type="PANTHER" id="PTHR43395">
    <property type="entry name" value="SENSOR HISTIDINE KINASE CHEA"/>
    <property type="match status" value="1"/>
</dbReference>
<dbReference type="Gene3D" id="3.30.565.10">
    <property type="entry name" value="Histidine kinase-like ATPase, C-terminal domain"/>
    <property type="match status" value="1"/>
</dbReference>
<dbReference type="Gene3D" id="1.10.287.560">
    <property type="entry name" value="Histidine kinase CheA-like, homodimeric domain"/>
    <property type="match status" value="1"/>
</dbReference>
<feature type="domain" description="Histidine kinase" evidence="10">
    <location>
        <begin position="347"/>
        <end position="605"/>
    </location>
</feature>
<feature type="domain" description="CheW-like" evidence="11">
    <location>
        <begin position="607"/>
        <end position="736"/>
    </location>
</feature>
<dbReference type="PROSITE" id="PS50109">
    <property type="entry name" value="HIS_KIN"/>
    <property type="match status" value="1"/>
</dbReference>
<protein>
    <recommendedName>
        <fullName evidence="3">Chemotaxis protein CheA</fullName>
        <ecNumber evidence="2">2.7.13.3</ecNumber>
    </recommendedName>
</protein>
<gene>
    <name evidence="13" type="ORF">EDC64_11777</name>
</gene>
<dbReference type="Pfam" id="PF02895">
    <property type="entry name" value="H-kinase_dim"/>
    <property type="match status" value="1"/>
</dbReference>
<dbReference type="InterPro" id="IPR004105">
    <property type="entry name" value="CheA-like_dim"/>
</dbReference>
<evidence type="ECO:0000256" key="4">
    <source>
        <dbReference type="ARBA" id="ARBA00022553"/>
    </source>
</evidence>
<dbReference type="SMART" id="SM01231">
    <property type="entry name" value="H-kinase_dim"/>
    <property type="match status" value="1"/>
</dbReference>
<evidence type="ECO:0000256" key="6">
    <source>
        <dbReference type="ARBA" id="ARBA00022777"/>
    </source>
</evidence>
<dbReference type="EC" id="2.7.13.3" evidence="2"/>
<evidence type="ECO:0000256" key="5">
    <source>
        <dbReference type="ARBA" id="ARBA00022679"/>
    </source>
</evidence>
<dbReference type="InterPro" id="IPR003594">
    <property type="entry name" value="HATPase_dom"/>
</dbReference>
<keyword evidence="5" id="KW-0808">Transferase</keyword>
<proteinExistence type="predicted"/>
<dbReference type="InterPro" id="IPR051315">
    <property type="entry name" value="Bact_Chemotaxis_CheA"/>
</dbReference>
<dbReference type="EMBL" id="SMAI01000017">
    <property type="protein sequence ID" value="TCT01724.1"/>
    <property type="molecule type" value="Genomic_DNA"/>
</dbReference>
<evidence type="ECO:0000259" key="10">
    <source>
        <dbReference type="PROSITE" id="PS50109"/>
    </source>
</evidence>
<keyword evidence="14" id="KW-1185">Reference proteome</keyword>
<sequence length="736" mass="76360">MNDLLQQFLVESRELVAQATDDLLALERTPGDAARFDSAFRAFHTLKGAAGIVDFDAMARALHAAEDALARGRGAPMPPAHVGDYLSCLDQVIQWLDHLEASGAPPADAEARADLLVRRFAEAAATPGDAAGDAADDTEADLWVDGLLAAAGEARAQARTALRLRPAEDCFFRGDDPLAVIETLPGLLVLRLEPAGPWPPRDEIDPFACRLVVLALLSAPEATLASHLHTVHGQMDVVPLSPAGPQDTAPSALPAAARALLEAQLALLSDRGAEAAAGRIASAGRLAENVLRRVGAAAAAEAVARAAAASAAAGDPGPLAAAIRQALAGATQAPAATDAPRAAAMADTARTLRVDVARIDALVKLTGEVTVAKNAVGHIARLAQTGTDLPALAARLKDQHALLARLTDELQSAVLNLRVLPLRHVFQRFPRLVREISADLGKPVRLVTEGEATEADKAVVEAVFEPLLHVVRNALDHGIEPPARRSAAGKPAVATLRLHAARQGERVVIAVADDGGGIDLPRVRRIAAERGVAGAEAVAALSDAEAIDLIFRPGFSTAETVTGLSGRGVGMDAVRAALARMGGSVAVDSRTGHGTTVRFTLPFTVMVTRVMTVEAGGQAFGIPMDAVVETVRVPRGRIVRVGAAAAFTLRERTVPLLSLARELGGPADGTASAEAQVVVIGTDGQIGGFEVDRLGERLDVVLQPMDGILTGMRGIAGTTLLGDGRVLLVLDVQEML</sequence>
<dbReference type="InterPro" id="IPR036097">
    <property type="entry name" value="HisK_dim/P_sf"/>
</dbReference>
<comment type="catalytic activity">
    <reaction evidence="1">
        <text>ATP + protein L-histidine = ADP + protein N-phospho-L-histidine.</text>
        <dbReference type="EC" id="2.7.13.3"/>
    </reaction>
</comment>
<dbReference type="InterPro" id="IPR037006">
    <property type="entry name" value="CheA-like_homodim_sf"/>
</dbReference>
<evidence type="ECO:0000256" key="1">
    <source>
        <dbReference type="ARBA" id="ARBA00000085"/>
    </source>
</evidence>
<dbReference type="PANTHER" id="PTHR43395:SF1">
    <property type="entry name" value="CHEMOTAXIS PROTEIN CHEA"/>
    <property type="match status" value="1"/>
</dbReference>
<dbReference type="Proteomes" id="UP000294664">
    <property type="component" value="Unassembled WGS sequence"/>
</dbReference>
<evidence type="ECO:0000256" key="2">
    <source>
        <dbReference type="ARBA" id="ARBA00012438"/>
    </source>
</evidence>
<evidence type="ECO:0000313" key="14">
    <source>
        <dbReference type="Proteomes" id="UP000294664"/>
    </source>
</evidence>
<evidence type="ECO:0000256" key="3">
    <source>
        <dbReference type="ARBA" id="ARBA00021495"/>
    </source>
</evidence>
<organism evidence="13 14">
    <name type="scientific">Aquabacter spiritensis</name>
    <dbReference type="NCBI Taxonomy" id="933073"/>
    <lineage>
        <taxon>Bacteria</taxon>
        <taxon>Pseudomonadati</taxon>
        <taxon>Pseudomonadota</taxon>
        <taxon>Alphaproteobacteria</taxon>
        <taxon>Hyphomicrobiales</taxon>
        <taxon>Xanthobacteraceae</taxon>
        <taxon>Aquabacter</taxon>
    </lineage>
</organism>
<evidence type="ECO:0000256" key="9">
    <source>
        <dbReference type="PROSITE-ProRule" id="PRU00110"/>
    </source>
</evidence>
<keyword evidence="7" id="KW-0902">Two-component regulatory system</keyword>
<dbReference type="SUPFAM" id="SSF50341">
    <property type="entry name" value="CheW-like"/>
    <property type="match status" value="1"/>
</dbReference>
<dbReference type="InterPro" id="IPR004358">
    <property type="entry name" value="Sig_transdc_His_kin-like_C"/>
</dbReference>
<dbReference type="Gene3D" id="2.30.30.40">
    <property type="entry name" value="SH3 Domains"/>
    <property type="match status" value="1"/>
</dbReference>
<evidence type="ECO:0000256" key="7">
    <source>
        <dbReference type="ARBA" id="ARBA00023012"/>
    </source>
</evidence>
<accession>A0A4R3LN11</accession>
<keyword evidence="6 13" id="KW-0418">Kinase</keyword>
<dbReference type="Pfam" id="PF01627">
    <property type="entry name" value="Hpt"/>
    <property type="match status" value="1"/>
</dbReference>
<dbReference type="InterPro" id="IPR008207">
    <property type="entry name" value="Sig_transdc_His_kin_Hpt_dom"/>
</dbReference>
<dbReference type="InterPro" id="IPR005467">
    <property type="entry name" value="His_kinase_dom"/>
</dbReference>
<dbReference type="RefSeq" id="WP_245504821.1">
    <property type="nucleotide sequence ID" value="NZ_SMAI01000017.1"/>
</dbReference>
<dbReference type="SMART" id="SM00073">
    <property type="entry name" value="HPT"/>
    <property type="match status" value="1"/>
</dbReference>
<comment type="function">
    <text evidence="8">Involved in the transmission of sensory signals from the chemoreceptors to the flagellar motors. CheA is autophosphorylated; it can transfer its phosphate group to either CheB or CheY.</text>
</comment>
<dbReference type="SUPFAM" id="SSF55874">
    <property type="entry name" value="ATPase domain of HSP90 chaperone/DNA topoisomerase II/histidine kinase"/>
    <property type="match status" value="1"/>
</dbReference>
<dbReference type="PRINTS" id="PR00344">
    <property type="entry name" value="BCTRLSENSOR"/>
</dbReference>
<dbReference type="SMART" id="SM00387">
    <property type="entry name" value="HATPase_c"/>
    <property type="match status" value="1"/>
</dbReference>
<dbReference type="Pfam" id="PF01584">
    <property type="entry name" value="CheW"/>
    <property type="match status" value="1"/>
</dbReference>
<dbReference type="GO" id="GO:0005737">
    <property type="term" value="C:cytoplasm"/>
    <property type="evidence" value="ECO:0007669"/>
    <property type="project" value="InterPro"/>
</dbReference>
<evidence type="ECO:0000313" key="13">
    <source>
        <dbReference type="EMBL" id="TCT01724.1"/>
    </source>
</evidence>
<dbReference type="CDD" id="cd00088">
    <property type="entry name" value="HPT"/>
    <property type="match status" value="1"/>
</dbReference>
<dbReference type="SUPFAM" id="SSF47226">
    <property type="entry name" value="Histidine-containing phosphotransfer domain, HPT domain"/>
    <property type="match status" value="1"/>
</dbReference>
<dbReference type="SMART" id="SM00260">
    <property type="entry name" value="CheW"/>
    <property type="match status" value="1"/>
</dbReference>
<dbReference type="Gene3D" id="1.20.120.160">
    <property type="entry name" value="HPT domain"/>
    <property type="match status" value="1"/>
</dbReference>
<dbReference type="PROSITE" id="PS50894">
    <property type="entry name" value="HPT"/>
    <property type="match status" value="1"/>
</dbReference>
<name>A0A4R3LN11_9HYPH</name>
<dbReference type="PROSITE" id="PS50851">
    <property type="entry name" value="CHEW"/>
    <property type="match status" value="1"/>
</dbReference>
<dbReference type="InterPro" id="IPR002545">
    <property type="entry name" value="CheW-lke_dom"/>
</dbReference>
<keyword evidence="4 9" id="KW-0597">Phosphoprotein</keyword>
<feature type="modified residue" description="Phosphohistidine" evidence="9">
    <location>
        <position position="44"/>
    </location>
</feature>
<comment type="caution">
    <text evidence="13">The sequence shown here is derived from an EMBL/GenBank/DDBJ whole genome shotgun (WGS) entry which is preliminary data.</text>
</comment>
<dbReference type="FunFam" id="3.30.565.10:FF:000016">
    <property type="entry name" value="Chemotaxis protein CheA, putative"/>
    <property type="match status" value="1"/>
</dbReference>
<dbReference type="GO" id="GO:0006935">
    <property type="term" value="P:chemotaxis"/>
    <property type="evidence" value="ECO:0007669"/>
    <property type="project" value="InterPro"/>
</dbReference>
<dbReference type="AlphaFoldDB" id="A0A4R3LN11"/>
<evidence type="ECO:0000259" key="11">
    <source>
        <dbReference type="PROSITE" id="PS50851"/>
    </source>
</evidence>
<dbReference type="InterPro" id="IPR036061">
    <property type="entry name" value="CheW-like_dom_sf"/>
</dbReference>
<feature type="domain" description="HPt" evidence="12">
    <location>
        <begin position="1"/>
        <end position="103"/>
    </location>
</feature>
<dbReference type="InterPro" id="IPR036890">
    <property type="entry name" value="HATPase_C_sf"/>
</dbReference>
<dbReference type="InterPro" id="IPR036641">
    <property type="entry name" value="HPT_dom_sf"/>
</dbReference>
<evidence type="ECO:0000259" key="12">
    <source>
        <dbReference type="PROSITE" id="PS50894"/>
    </source>
</evidence>
<dbReference type="GO" id="GO:0000155">
    <property type="term" value="F:phosphorelay sensor kinase activity"/>
    <property type="evidence" value="ECO:0007669"/>
    <property type="project" value="InterPro"/>
</dbReference>
<dbReference type="Pfam" id="PF02518">
    <property type="entry name" value="HATPase_c"/>
    <property type="match status" value="1"/>
</dbReference>